<keyword evidence="1" id="KW-0472">Membrane</keyword>
<dbReference type="STRING" id="482461.SAMN05216244_1305"/>
<gene>
    <name evidence="2" type="ORF">SAMN05216244_1305</name>
</gene>
<sequence>MKLKAVRIILILTVIGTSGVNLLSGNPDLLPFTMVAGAALLLVNGISDLTKSDPTNWGYMSLAASLFLLIVSIEGFLS</sequence>
<name>A0A1G9P6G2_9BACI</name>
<evidence type="ECO:0000313" key="2">
    <source>
        <dbReference type="EMBL" id="SDL94294.1"/>
    </source>
</evidence>
<feature type="transmembrane region" description="Helical" evidence="1">
    <location>
        <begin position="29"/>
        <end position="47"/>
    </location>
</feature>
<feature type="transmembrane region" description="Helical" evidence="1">
    <location>
        <begin position="59"/>
        <end position="77"/>
    </location>
</feature>
<keyword evidence="1" id="KW-1133">Transmembrane helix</keyword>
<proteinExistence type="predicted"/>
<keyword evidence="3" id="KW-1185">Reference proteome</keyword>
<dbReference type="RefSeq" id="WP_074597982.1">
    <property type="nucleotide sequence ID" value="NZ_FNHF01000001.1"/>
</dbReference>
<dbReference type="Proteomes" id="UP000182347">
    <property type="component" value="Unassembled WGS sequence"/>
</dbReference>
<accession>A0A1G9P6G2</accession>
<evidence type="ECO:0008006" key="4">
    <source>
        <dbReference type="Google" id="ProtNLM"/>
    </source>
</evidence>
<dbReference type="OrthoDB" id="2942989at2"/>
<dbReference type="AlphaFoldDB" id="A0A1G9P6G2"/>
<protein>
    <recommendedName>
        <fullName evidence="4">DUF3953 domain-containing protein</fullName>
    </recommendedName>
</protein>
<reference evidence="3" key="1">
    <citation type="submission" date="2016-10" db="EMBL/GenBank/DDBJ databases">
        <authorList>
            <person name="Varghese N."/>
            <person name="Submissions S."/>
        </authorList>
    </citation>
    <scope>NUCLEOTIDE SEQUENCE [LARGE SCALE GENOMIC DNA]</scope>
    <source>
        <strain evidence="3">CGMCC 1.6199</strain>
    </source>
</reference>
<keyword evidence="1" id="KW-0812">Transmembrane</keyword>
<dbReference type="EMBL" id="FNHF01000001">
    <property type="protein sequence ID" value="SDL94294.1"/>
    <property type="molecule type" value="Genomic_DNA"/>
</dbReference>
<evidence type="ECO:0000313" key="3">
    <source>
        <dbReference type="Proteomes" id="UP000182347"/>
    </source>
</evidence>
<evidence type="ECO:0000256" key="1">
    <source>
        <dbReference type="SAM" id="Phobius"/>
    </source>
</evidence>
<organism evidence="2 3">
    <name type="scientific">Sediminibacillus halophilus</name>
    <dbReference type="NCBI Taxonomy" id="482461"/>
    <lineage>
        <taxon>Bacteria</taxon>
        <taxon>Bacillati</taxon>
        <taxon>Bacillota</taxon>
        <taxon>Bacilli</taxon>
        <taxon>Bacillales</taxon>
        <taxon>Bacillaceae</taxon>
        <taxon>Sediminibacillus</taxon>
    </lineage>
</organism>